<feature type="non-terminal residue" evidence="1">
    <location>
        <position position="1"/>
    </location>
</feature>
<evidence type="ECO:0000313" key="1">
    <source>
        <dbReference type="EMBL" id="GAG53004.1"/>
    </source>
</evidence>
<protein>
    <submittedName>
        <fullName evidence="1">Uncharacterized protein</fullName>
    </submittedName>
</protein>
<comment type="caution">
    <text evidence="1">The sequence shown here is derived from an EMBL/GenBank/DDBJ whole genome shotgun (WGS) entry which is preliminary data.</text>
</comment>
<reference evidence="1" key="1">
    <citation type="journal article" date="2014" name="Front. Microbiol.">
        <title>High frequency of phylogenetically diverse reductive dehalogenase-homologous genes in deep subseafloor sedimentary metagenomes.</title>
        <authorList>
            <person name="Kawai M."/>
            <person name="Futagami T."/>
            <person name="Toyoda A."/>
            <person name="Takaki Y."/>
            <person name="Nishi S."/>
            <person name="Hori S."/>
            <person name="Arai W."/>
            <person name="Tsubouchi T."/>
            <person name="Morono Y."/>
            <person name="Uchiyama I."/>
            <person name="Ito T."/>
            <person name="Fujiyama A."/>
            <person name="Inagaki F."/>
            <person name="Takami H."/>
        </authorList>
    </citation>
    <scope>NUCLEOTIDE SEQUENCE</scope>
    <source>
        <strain evidence="1">Expedition CK06-06</strain>
    </source>
</reference>
<dbReference type="EMBL" id="BARS01053683">
    <property type="protein sequence ID" value="GAG53004.1"/>
    <property type="molecule type" value="Genomic_DNA"/>
</dbReference>
<gene>
    <name evidence="1" type="ORF">S01H1_79609</name>
</gene>
<sequence length="225" mass="24514">RPEFALYDMAVDSAGVLMNKDGNFIQIPVKEGGGIPSPAEVINILKENGYDDAKAEALALKLTGDAPVNALHDGNNIIVNDYAIKARIYTSLNKSDAEYAAIAPVEEIFHANIKAKNLRNAKGELSDLATKAIEDTIRILKQNRDNGVISEQDYNDLLERFELYRDGKGKVVLKSGERGAADVDIEEVMAQMNNANILGKINANDLKGAPSIRTFLNGVISNIMR</sequence>
<organism evidence="1">
    <name type="scientific">marine sediment metagenome</name>
    <dbReference type="NCBI Taxonomy" id="412755"/>
    <lineage>
        <taxon>unclassified sequences</taxon>
        <taxon>metagenomes</taxon>
        <taxon>ecological metagenomes</taxon>
    </lineage>
</organism>
<accession>X0YB12</accession>
<feature type="non-terminal residue" evidence="1">
    <location>
        <position position="225"/>
    </location>
</feature>
<name>X0YB12_9ZZZZ</name>
<dbReference type="AlphaFoldDB" id="X0YB12"/>
<proteinExistence type="predicted"/>